<dbReference type="AlphaFoldDB" id="A0A0G1HP77"/>
<evidence type="ECO:0000256" key="1">
    <source>
        <dbReference type="ARBA" id="ARBA00022801"/>
    </source>
</evidence>
<dbReference type="InterPro" id="IPR020084">
    <property type="entry name" value="NUDIX_hydrolase_CS"/>
</dbReference>
<comment type="caution">
    <text evidence="4">The sequence shown here is derived from an EMBL/GenBank/DDBJ whole genome shotgun (WGS) entry which is preliminary data.</text>
</comment>
<dbReference type="InterPro" id="IPR000086">
    <property type="entry name" value="NUDIX_hydrolase_dom"/>
</dbReference>
<evidence type="ECO:0000256" key="2">
    <source>
        <dbReference type="RuleBase" id="RU003476"/>
    </source>
</evidence>
<evidence type="ECO:0000313" key="5">
    <source>
        <dbReference type="Proteomes" id="UP000034172"/>
    </source>
</evidence>
<name>A0A0G1HP77_9BACT</name>
<dbReference type="PANTHER" id="PTHR43736">
    <property type="entry name" value="ADP-RIBOSE PYROPHOSPHATASE"/>
    <property type="match status" value="1"/>
</dbReference>
<dbReference type="Proteomes" id="UP000034172">
    <property type="component" value="Unassembled WGS sequence"/>
</dbReference>
<dbReference type="PANTHER" id="PTHR43736:SF1">
    <property type="entry name" value="DIHYDRONEOPTERIN TRIPHOSPHATE DIPHOSPHATASE"/>
    <property type="match status" value="1"/>
</dbReference>
<dbReference type="Gene3D" id="3.90.79.10">
    <property type="entry name" value="Nucleoside Triphosphate Pyrophosphohydrolase"/>
    <property type="match status" value="1"/>
</dbReference>
<proteinExistence type="inferred from homology"/>
<dbReference type="EMBL" id="LCIE01000014">
    <property type="protein sequence ID" value="KKT48986.1"/>
    <property type="molecule type" value="Genomic_DNA"/>
</dbReference>
<dbReference type="InterPro" id="IPR020476">
    <property type="entry name" value="Nudix_hydrolase"/>
</dbReference>
<evidence type="ECO:0000259" key="3">
    <source>
        <dbReference type="PROSITE" id="PS51462"/>
    </source>
</evidence>
<evidence type="ECO:0000313" key="4">
    <source>
        <dbReference type="EMBL" id="KKT48986.1"/>
    </source>
</evidence>
<dbReference type="PROSITE" id="PS51462">
    <property type="entry name" value="NUDIX"/>
    <property type="match status" value="1"/>
</dbReference>
<sequence length="163" mass="18578">MNGASVFVFGKSKKKILLIKRRDIPIWVIPGGGIEKGETPEEAAIREAKEESGFDIKLIRKVAEYTHIGSNKKNHLFEAEVIGGKATINSEASAVEFFDVDNLPETRHPLINEWLSDLKKNRKKVIKREIQGVTIKQALRQIHRHPIMVIRFILTRFGIRINT</sequence>
<dbReference type="Pfam" id="PF00293">
    <property type="entry name" value="NUDIX"/>
    <property type="match status" value="1"/>
</dbReference>
<dbReference type="CDD" id="cd02883">
    <property type="entry name" value="NUDIX_Hydrolase"/>
    <property type="match status" value="1"/>
</dbReference>
<comment type="similarity">
    <text evidence="2">Belongs to the Nudix hydrolase family.</text>
</comment>
<dbReference type="InterPro" id="IPR015797">
    <property type="entry name" value="NUDIX_hydrolase-like_dom_sf"/>
</dbReference>
<gene>
    <name evidence="4" type="ORF">UW41_C0014G0030</name>
</gene>
<keyword evidence="1 2" id="KW-0378">Hydrolase</keyword>
<dbReference type="PROSITE" id="PS00893">
    <property type="entry name" value="NUDIX_BOX"/>
    <property type="match status" value="1"/>
</dbReference>
<organism evidence="4 5">
    <name type="scientific">Candidatus Collierbacteria bacterium GW2011_GWC2_44_18</name>
    <dbReference type="NCBI Taxonomy" id="1618392"/>
    <lineage>
        <taxon>Bacteria</taxon>
        <taxon>Candidatus Collieribacteriota</taxon>
    </lineage>
</organism>
<reference evidence="4 5" key="1">
    <citation type="journal article" date="2015" name="Nature">
        <title>rRNA introns, odd ribosomes, and small enigmatic genomes across a large radiation of phyla.</title>
        <authorList>
            <person name="Brown C.T."/>
            <person name="Hug L.A."/>
            <person name="Thomas B.C."/>
            <person name="Sharon I."/>
            <person name="Castelle C.J."/>
            <person name="Singh A."/>
            <person name="Wilkins M.J."/>
            <person name="Williams K.H."/>
            <person name="Banfield J.F."/>
        </authorList>
    </citation>
    <scope>NUCLEOTIDE SEQUENCE [LARGE SCALE GENOMIC DNA]</scope>
</reference>
<accession>A0A0G1HP77</accession>
<dbReference type="SUPFAM" id="SSF55811">
    <property type="entry name" value="Nudix"/>
    <property type="match status" value="1"/>
</dbReference>
<dbReference type="STRING" id="1618392.UW41_C0014G0030"/>
<dbReference type="PRINTS" id="PR00502">
    <property type="entry name" value="NUDIXFAMILY"/>
</dbReference>
<feature type="domain" description="Nudix hydrolase" evidence="3">
    <location>
        <begin position="1"/>
        <end position="123"/>
    </location>
</feature>
<dbReference type="GO" id="GO:0016787">
    <property type="term" value="F:hydrolase activity"/>
    <property type="evidence" value="ECO:0007669"/>
    <property type="project" value="UniProtKB-KW"/>
</dbReference>
<protein>
    <recommendedName>
        <fullName evidence="3">Nudix hydrolase domain-containing protein</fullName>
    </recommendedName>
</protein>